<evidence type="ECO:0000256" key="5">
    <source>
        <dbReference type="ARBA" id="ARBA00023136"/>
    </source>
</evidence>
<comment type="caution">
    <text evidence="8">The sequence shown here is derived from an EMBL/GenBank/DDBJ whole genome shotgun (WGS) entry which is preliminary data.</text>
</comment>
<feature type="transmembrane region" description="Helical" evidence="6">
    <location>
        <begin position="52"/>
        <end position="70"/>
    </location>
</feature>
<organism evidence="8 9">
    <name type="scientific">Prorocentrum cordatum</name>
    <dbReference type="NCBI Taxonomy" id="2364126"/>
    <lineage>
        <taxon>Eukaryota</taxon>
        <taxon>Sar</taxon>
        <taxon>Alveolata</taxon>
        <taxon>Dinophyceae</taxon>
        <taxon>Prorocentrales</taxon>
        <taxon>Prorocentraceae</taxon>
        <taxon>Prorocentrum</taxon>
    </lineage>
</organism>
<feature type="transmembrane region" description="Helical" evidence="6">
    <location>
        <begin position="296"/>
        <end position="313"/>
    </location>
</feature>
<feature type="transmembrane region" description="Helical" evidence="6">
    <location>
        <begin position="20"/>
        <end position="40"/>
    </location>
</feature>
<dbReference type="Gene3D" id="1.20.1250.20">
    <property type="entry name" value="MFS general substrate transporter like domains"/>
    <property type="match status" value="2"/>
</dbReference>
<protein>
    <recommendedName>
        <fullName evidence="7">Major facilitator superfamily associated domain-containing protein</fullName>
    </recommendedName>
</protein>
<dbReference type="Pfam" id="PF12832">
    <property type="entry name" value="MFS_1_like"/>
    <property type="match status" value="1"/>
</dbReference>
<name>A0ABN9WQX6_9DINO</name>
<evidence type="ECO:0000256" key="4">
    <source>
        <dbReference type="ARBA" id="ARBA00022989"/>
    </source>
</evidence>
<evidence type="ECO:0000313" key="8">
    <source>
        <dbReference type="EMBL" id="CAK0889116.1"/>
    </source>
</evidence>
<dbReference type="Proteomes" id="UP001189429">
    <property type="component" value="Unassembled WGS sequence"/>
</dbReference>
<gene>
    <name evidence="8" type="ORF">PCOR1329_LOCUS69755</name>
</gene>
<keyword evidence="9" id="KW-1185">Reference proteome</keyword>
<comment type="subcellular location">
    <subcellularLocation>
        <location evidence="1">Membrane</location>
        <topology evidence="1">Multi-pass membrane protein</topology>
    </subcellularLocation>
</comment>
<evidence type="ECO:0000256" key="6">
    <source>
        <dbReference type="SAM" id="Phobius"/>
    </source>
</evidence>
<evidence type="ECO:0000259" key="7">
    <source>
        <dbReference type="Pfam" id="PF12832"/>
    </source>
</evidence>
<evidence type="ECO:0000313" key="9">
    <source>
        <dbReference type="Proteomes" id="UP001189429"/>
    </source>
</evidence>
<evidence type="ECO:0000256" key="2">
    <source>
        <dbReference type="ARBA" id="ARBA00005241"/>
    </source>
</evidence>
<accession>A0ABN9WQX6</accession>
<feature type="transmembrane region" description="Helical" evidence="6">
    <location>
        <begin position="367"/>
        <end position="389"/>
    </location>
</feature>
<feature type="transmembrane region" description="Helical" evidence="6">
    <location>
        <begin position="155"/>
        <end position="173"/>
    </location>
</feature>
<feature type="transmembrane region" description="Helical" evidence="6">
    <location>
        <begin position="241"/>
        <end position="259"/>
    </location>
</feature>
<dbReference type="PANTHER" id="PTHR16172:SF41">
    <property type="entry name" value="MAJOR FACILITATOR SUPERFAMILY DOMAIN-CONTAINING PROTEIN 6-LIKE"/>
    <property type="match status" value="1"/>
</dbReference>
<keyword evidence="3 6" id="KW-0812">Transmembrane</keyword>
<dbReference type="InterPro" id="IPR024989">
    <property type="entry name" value="MFS_assoc_dom"/>
</dbReference>
<feature type="transmembrane region" description="Helical" evidence="6">
    <location>
        <begin position="271"/>
        <end position="290"/>
    </location>
</feature>
<feature type="transmembrane region" description="Helical" evidence="6">
    <location>
        <begin position="334"/>
        <end position="355"/>
    </location>
</feature>
<proteinExistence type="inferred from homology"/>
<sequence length="413" mass="43217">MCSWSADPPLLTFPLAFPPSVGFMQLCVPWITFLSSLGWAALCDRLGEYKRVLVVSNSVGAAAICCLLLGPVHTHFAGVCACMFAGSAFLASRTGVVDALTLRVVRDYEEARAQGRSEAAGGELPSYGPQRLWGAAGYGIFGLLSGVGADAFGDGAMFVLFGACLATTVLIVASQLPSRGAVKPAGARAAGSQSPGGGPRSRFRMAWFFANLVVYGMHTSLIESFLFVYASRDFPGASRGLLGASVAIMCVSELPVFFYDRRFLDRFCVTSLLTSCELVLAMELLAYSAVPRGAPWLILLIAPLHGVTMAAAWSCSVEFGRQLAPPGAEARVQALVSGVYYRVAQGLGACAWGVLTRPPPAGCGFSAMYAAAGGTILLWAVVWNAGWALHALAVRGVSGRTAPGPLGDALLRG</sequence>
<feature type="domain" description="Major facilitator superfamily associated" evidence="7">
    <location>
        <begin position="20"/>
        <end position="355"/>
    </location>
</feature>
<comment type="similarity">
    <text evidence="2">Belongs to the major facilitator superfamily. MFSD6 family.</text>
</comment>
<dbReference type="PANTHER" id="PTHR16172">
    <property type="entry name" value="MAJOR FACILITATOR SUPERFAMILY DOMAIN-CONTAINING PROTEIN 6-LIKE"/>
    <property type="match status" value="1"/>
</dbReference>
<dbReference type="InterPro" id="IPR051717">
    <property type="entry name" value="MFS_MFSD6"/>
</dbReference>
<evidence type="ECO:0000256" key="1">
    <source>
        <dbReference type="ARBA" id="ARBA00004141"/>
    </source>
</evidence>
<feature type="transmembrane region" description="Helical" evidence="6">
    <location>
        <begin position="208"/>
        <end position="229"/>
    </location>
</feature>
<evidence type="ECO:0000256" key="3">
    <source>
        <dbReference type="ARBA" id="ARBA00022692"/>
    </source>
</evidence>
<dbReference type="InterPro" id="IPR036259">
    <property type="entry name" value="MFS_trans_sf"/>
</dbReference>
<keyword evidence="4 6" id="KW-1133">Transmembrane helix</keyword>
<dbReference type="EMBL" id="CAUYUJ010019171">
    <property type="protein sequence ID" value="CAK0889116.1"/>
    <property type="molecule type" value="Genomic_DNA"/>
</dbReference>
<reference evidence="8" key="1">
    <citation type="submission" date="2023-10" db="EMBL/GenBank/DDBJ databases">
        <authorList>
            <person name="Chen Y."/>
            <person name="Shah S."/>
            <person name="Dougan E. K."/>
            <person name="Thang M."/>
            <person name="Chan C."/>
        </authorList>
    </citation>
    <scope>NUCLEOTIDE SEQUENCE [LARGE SCALE GENOMIC DNA]</scope>
</reference>
<dbReference type="SUPFAM" id="SSF103473">
    <property type="entry name" value="MFS general substrate transporter"/>
    <property type="match status" value="1"/>
</dbReference>
<keyword evidence="5 6" id="KW-0472">Membrane</keyword>